<dbReference type="PANTHER" id="PTHR22765">
    <property type="entry name" value="RING FINGER AND PROTEASE ASSOCIATED DOMAIN-CONTAINING"/>
    <property type="match status" value="1"/>
</dbReference>
<dbReference type="InterPro" id="IPR051826">
    <property type="entry name" value="E3_ubiquitin-ligase_domain"/>
</dbReference>
<evidence type="ECO:0000259" key="3">
    <source>
        <dbReference type="PROSITE" id="PS50089"/>
    </source>
</evidence>
<gene>
    <name evidence="4" type="ORF">NEMBOFW57_002895</name>
</gene>
<keyword evidence="1" id="KW-0479">Metal-binding</keyword>
<evidence type="ECO:0000256" key="1">
    <source>
        <dbReference type="PROSITE-ProRule" id="PRU00175"/>
    </source>
</evidence>
<feature type="domain" description="RING-type" evidence="3">
    <location>
        <begin position="125"/>
        <end position="167"/>
    </location>
</feature>
<dbReference type="SMART" id="SM00184">
    <property type="entry name" value="RING"/>
    <property type="match status" value="1"/>
</dbReference>
<dbReference type="Gene3D" id="3.30.40.10">
    <property type="entry name" value="Zinc/RING finger domain, C3HC4 (zinc finger)"/>
    <property type="match status" value="1"/>
</dbReference>
<dbReference type="InterPro" id="IPR001841">
    <property type="entry name" value="Znf_RING"/>
</dbReference>
<dbReference type="SUPFAM" id="SSF57850">
    <property type="entry name" value="RING/U-box"/>
    <property type="match status" value="1"/>
</dbReference>
<dbReference type="EMBL" id="JAHCVI010000001">
    <property type="protein sequence ID" value="KAG7292850.1"/>
    <property type="molecule type" value="Genomic_DNA"/>
</dbReference>
<proteinExistence type="predicted"/>
<dbReference type="CDD" id="cd16454">
    <property type="entry name" value="RING-H2_PA-TM-RING"/>
    <property type="match status" value="1"/>
</dbReference>
<dbReference type="Proteomes" id="UP001197093">
    <property type="component" value="Unassembled WGS sequence"/>
</dbReference>
<protein>
    <recommendedName>
        <fullName evidence="3">RING-type domain-containing protein</fullName>
    </recommendedName>
</protein>
<feature type="region of interest" description="Disordered" evidence="2">
    <location>
        <begin position="94"/>
        <end position="123"/>
    </location>
</feature>
<dbReference type="InterPro" id="IPR013083">
    <property type="entry name" value="Znf_RING/FYVE/PHD"/>
</dbReference>
<keyword evidence="5" id="KW-1185">Reference proteome</keyword>
<keyword evidence="1" id="KW-0862">Zinc</keyword>
<evidence type="ECO:0000313" key="5">
    <source>
        <dbReference type="Proteomes" id="UP001197093"/>
    </source>
</evidence>
<dbReference type="PANTHER" id="PTHR22765:SF416">
    <property type="entry name" value="E3 UBIQUITIN-PROTEIN LIGASE GODZILLA"/>
    <property type="match status" value="1"/>
</dbReference>
<dbReference type="GO" id="GO:0005737">
    <property type="term" value="C:cytoplasm"/>
    <property type="evidence" value="ECO:0007669"/>
    <property type="project" value="TreeGrafter"/>
</dbReference>
<dbReference type="GO" id="GO:0008270">
    <property type="term" value="F:zinc ion binding"/>
    <property type="evidence" value="ECO:0007669"/>
    <property type="project" value="UniProtKB-KW"/>
</dbReference>
<name>A0AAD4F560_9PEZI</name>
<dbReference type="GO" id="GO:0006511">
    <property type="term" value="P:ubiquitin-dependent protein catabolic process"/>
    <property type="evidence" value="ECO:0007669"/>
    <property type="project" value="TreeGrafter"/>
</dbReference>
<dbReference type="AlphaFoldDB" id="A0AAD4F560"/>
<sequence length="199" mass="22004">MTWKAADTSATLATVLFLVLVALLGYYALRRATQAQATVRKRLNGIRQNALNAMQVIPYDPELGATAGSPVRRAHVPRWRRFLRLPAINPSAMPSPSWPRSILGRRPRRPALPSANSQPPPPQNCAICAEDFARGVEVRRLPCSHLFHPACVDPWLLGFATTCPICREDVRGRRERALQAPGPVLLRSLGVVRPRARGI</sequence>
<evidence type="ECO:0000256" key="2">
    <source>
        <dbReference type="SAM" id="MobiDB-lite"/>
    </source>
</evidence>
<dbReference type="Pfam" id="PF13639">
    <property type="entry name" value="zf-RING_2"/>
    <property type="match status" value="1"/>
</dbReference>
<keyword evidence="1" id="KW-0863">Zinc-finger</keyword>
<comment type="caution">
    <text evidence="4">The sequence shown here is derived from an EMBL/GenBank/DDBJ whole genome shotgun (WGS) entry which is preliminary data.</text>
</comment>
<accession>A0AAD4F560</accession>
<organism evidence="4 5">
    <name type="scientific">Staphylotrichum longicolle</name>
    <dbReference type="NCBI Taxonomy" id="669026"/>
    <lineage>
        <taxon>Eukaryota</taxon>
        <taxon>Fungi</taxon>
        <taxon>Dikarya</taxon>
        <taxon>Ascomycota</taxon>
        <taxon>Pezizomycotina</taxon>
        <taxon>Sordariomycetes</taxon>
        <taxon>Sordariomycetidae</taxon>
        <taxon>Sordariales</taxon>
        <taxon>Chaetomiaceae</taxon>
        <taxon>Staphylotrichum</taxon>
    </lineage>
</organism>
<dbReference type="PROSITE" id="PS50089">
    <property type="entry name" value="ZF_RING_2"/>
    <property type="match status" value="1"/>
</dbReference>
<reference evidence="4" key="1">
    <citation type="submission" date="2023-02" db="EMBL/GenBank/DDBJ databases">
        <authorList>
            <person name="Palmer J.M."/>
        </authorList>
    </citation>
    <scope>NUCLEOTIDE SEQUENCE</scope>
    <source>
        <strain evidence="4">FW57</strain>
    </source>
</reference>
<evidence type="ECO:0000313" key="4">
    <source>
        <dbReference type="EMBL" id="KAG7292850.1"/>
    </source>
</evidence>
<dbReference type="GO" id="GO:0061630">
    <property type="term" value="F:ubiquitin protein ligase activity"/>
    <property type="evidence" value="ECO:0007669"/>
    <property type="project" value="TreeGrafter"/>
</dbReference>